<dbReference type="RefSeq" id="WP_167276543.1">
    <property type="nucleotide sequence ID" value="NZ_JAASQJ010000007.1"/>
</dbReference>
<gene>
    <name evidence="1" type="ORF">FHS68_005113</name>
</gene>
<dbReference type="InterPro" id="IPR035986">
    <property type="entry name" value="PKD_dom_sf"/>
</dbReference>
<dbReference type="NCBIfam" id="TIGR04131">
    <property type="entry name" value="Bac_Flav_CTERM"/>
    <property type="match status" value="1"/>
</dbReference>
<proteinExistence type="predicted"/>
<dbReference type="CDD" id="cd00063">
    <property type="entry name" value="FN3"/>
    <property type="match status" value="1"/>
</dbReference>
<protein>
    <submittedName>
        <fullName evidence="1">Gliding motility-associated-like protein</fullName>
    </submittedName>
</protein>
<dbReference type="EMBL" id="JAASQJ010000007">
    <property type="protein sequence ID" value="NIJ55918.1"/>
    <property type="molecule type" value="Genomic_DNA"/>
</dbReference>
<organism evidence="1 2">
    <name type="scientific">Dyadobacter arcticus</name>
    <dbReference type="NCBI Taxonomy" id="1078754"/>
    <lineage>
        <taxon>Bacteria</taxon>
        <taxon>Pseudomonadati</taxon>
        <taxon>Bacteroidota</taxon>
        <taxon>Cytophagia</taxon>
        <taxon>Cytophagales</taxon>
        <taxon>Spirosomataceae</taxon>
        <taxon>Dyadobacter</taxon>
    </lineage>
</organism>
<sequence length="643" mass="69254">MKLIIPFYLTIFLFWIFSISPIDTSAQGLCDRGGGSFDVNFTEGCAPLTVSITNTLPNALSVEYAAAYDGRSANPPIQSVAFVAYRSPGIYTLLQRAVGAGGVVYACKTITVYESRSVSSTYSSCGGGKITLILAEDLVITGYDQVLIEWGDGKTDIYKPGGSYTFEHVYADVNSSPTAKITGQHVGKSCAQGATASVPISFQQAQLNDISIKSVEMLGGGILRVNYLGVTAIPTEVKYSTDGNNYTTAGKRSSGGVQPFDINSVNVNQVYTVKLSYQDLCQGITDSKDIISSVTLSGKSENGQNVLTWSQYPNNQDFVGYDLLRDGVVIKTFTSITDITYADGDVQCGSYSEYQVIAKIKDITSISAPVGVKAEVANPRPIQAASVSVGTNNLIFLKADVPGAGPSSTYDLSVEKAEAGSTTFKKIITLYNQNEYSDPDVKADELSYCYRFSYQNSCGQKLPVTEPICSILLTKELTSLKWTPALPFLGGLSGYEVLQIGSSAGEVVPVQMNTQYTIKLSSQSDLEYNFQIRATSPDGGFESLSNIINYKRSAGVFVPDAFTPNGDGNNDVLEAKSTQLQSFDFSVLNRWGEVVFHSDDIANGWNGTINGANAPVGSYIYKMTFVDDINQTVEKSGTFMLLR</sequence>
<evidence type="ECO:0000313" key="1">
    <source>
        <dbReference type="EMBL" id="NIJ55918.1"/>
    </source>
</evidence>
<keyword evidence="2" id="KW-1185">Reference proteome</keyword>
<dbReference type="InterPro" id="IPR026341">
    <property type="entry name" value="T9SS_type_B"/>
</dbReference>
<name>A0ABX0UU52_9BACT</name>
<comment type="caution">
    <text evidence="1">The sequence shown here is derived from an EMBL/GenBank/DDBJ whole genome shotgun (WGS) entry which is preliminary data.</text>
</comment>
<accession>A0ABX0UU52</accession>
<dbReference type="Pfam" id="PF13585">
    <property type="entry name" value="CHU_C"/>
    <property type="match status" value="1"/>
</dbReference>
<reference evidence="1 2" key="1">
    <citation type="submission" date="2020-03" db="EMBL/GenBank/DDBJ databases">
        <title>Genomic Encyclopedia of Type Strains, Phase IV (KMG-IV): sequencing the most valuable type-strain genomes for metagenomic binning, comparative biology and taxonomic classification.</title>
        <authorList>
            <person name="Goeker M."/>
        </authorList>
    </citation>
    <scope>NUCLEOTIDE SEQUENCE [LARGE SCALE GENOMIC DNA]</scope>
    <source>
        <strain evidence="1 2">DSM 102865</strain>
    </source>
</reference>
<dbReference type="InterPro" id="IPR013783">
    <property type="entry name" value="Ig-like_fold"/>
</dbReference>
<dbReference type="SUPFAM" id="SSF49299">
    <property type="entry name" value="PKD domain"/>
    <property type="match status" value="1"/>
</dbReference>
<dbReference type="Gene3D" id="2.60.40.10">
    <property type="entry name" value="Immunoglobulins"/>
    <property type="match status" value="1"/>
</dbReference>
<evidence type="ECO:0000313" key="2">
    <source>
        <dbReference type="Proteomes" id="UP001179181"/>
    </source>
</evidence>
<dbReference type="InterPro" id="IPR003961">
    <property type="entry name" value="FN3_dom"/>
</dbReference>
<dbReference type="Proteomes" id="UP001179181">
    <property type="component" value="Unassembled WGS sequence"/>
</dbReference>